<keyword evidence="3" id="KW-1185">Reference proteome</keyword>
<reference evidence="2 3" key="1">
    <citation type="submission" date="2013-09" db="EMBL/GenBank/DDBJ databases">
        <title>Whole genome shotgun sequence of Novosphingobium tardaugens NBRC 16725.</title>
        <authorList>
            <person name="Isaki S."/>
            <person name="Hosoyama A."/>
            <person name="Tsuchikane K."/>
            <person name="Katsumata H."/>
            <person name="Ando Y."/>
            <person name="Yamazaki S."/>
            <person name="Fujita N."/>
        </authorList>
    </citation>
    <scope>NUCLEOTIDE SEQUENCE [LARGE SCALE GENOMIC DNA]</scope>
    <source>
        <strain evidence="2 3">NBRC 16725</strain>
    </source>
</reference>
<dbReference type="AlphaFoldDB" id="U2YNZ3"/>
<feature type="signal peptide" evidence="1">
    <location>
        <begin position="1"/>
        <end position="20"/>
    </location>
</feature>
<evidence type="ECO:0000313" key="2">
    <source>
        <dbReference type="EMBL" id="GAD50615.1"/>
    </source>
</evidence>
<comment type="caution">
    <text evidence="2">The sequence shown here is derived from an EMBL/GenBank/DDBJ whole genome shotgun (WGS) entry which is preliminary data.</text>
</comment>
<dbReference type="EMBL" id="BASZ01000010">
    <property type="protein sequence ID" value="GAD50615.1"/>
    <property type="molecule type" value="Genomic_DNA"/>
</dbReference>
<organism evidence="2 3">
    <name type="scientific">Caenibius tardaugens NBRC 16725</name>
    <dbReference type="NCBI Taxonomy" id="1219035"/>
    <lineage>
        <taxon>Bacteria</taxon>
        <taxon>Pseudomonadati</taxon>
        <taxon>Pseudomonadota</taxon>
        <taxon>Alphaproteobacteria</taxon>
        <taxon>Sphingomonadales</taxon>
        <taxon>Erythrobacteraceae</taxon>
        <taxon>Caenibius</taxon>
    </lineage>
</organism>
<gene>
    <name evidence="2" type="ORF">NT2_10_00600</name>
</gene>
<protein>
    <submittedName>
        <fullName evidence="2">Uncharacterized protein</fullName>
    </submittedName>
</protein>
<feature type="chain" id="PRO_5004636419" evidence="1">
    <location>
        <begin position="21"/>
        <end position="86"/>
    </location>
</feature>
<name>U2YNZ3_9SPHN</name>
<evidence type="ECO:0000256" key="1">
    <source>
        <dbReference type="SAM" id="SignalP"/>
    </source>
</evidence>
<proteinExistence type="predicted"/>
<evidence type="ECO:0000313" key="3">
    <source>
        <dbReference type="Proteomes" id="UP000016568"/>
    </source>
</evidence>
<accession>U2YNZ3</accession>
<dbReference type="Proteomes" id="UP000016568">
    <property type="component" value="Unassembled WGS sequence"/>
</dbReference>
<keyword evidence="1" id="KW-0732">Signal</keyword>
<sequence length="86" mass="9526">MIRRLLPIFAFMLMEGLALAEGKDWTPELEAIADKCGLPHDSLKWIDGSVRWFKPESATYGQSMCVIGELRAKGIPIKQGFVSDGS</sequence>